<dbReference type="Proteomes" id="UP000789405">
    <property type="component" value="Unassembled WGS sequence"/>
</dbReference>
<sequence length="40" mass="4362">LKLAKDSVRSSLLLLLLFVLTGDLMIGVTNSTEVTFPNNQ</sequence>
<organism evidence="1 2">
    <name type="scientific">Dentiscutata erythropus</name>
    <dbReference type="NCBI Taxonomy" id="1348616"/>
    <lineage>
        <taxon>Eukaryota</taxon>
        <taxon>Fungi</taxon>
        <taxon>Fungi incertae sedis</taxon>
        <taxon>Mucoromycota</taxon>
        <taxon>Glomeromycotina</taxon>
        <taxon>Glomeromycetes</taxon>
        <taxon>Diversisporales</taxon>
        <taxon>Gigasporaceae</taxon>
        <taxon>Dentiscutata</taxon>
    </lineage>
</organism>
<keyword evidence="2" id="KW-1185">Reference proteome</keyword>
<accession>A0A9N9K0P5</accession>
<evidence type="ECO:0000313" key="1">
    <source>
        <dbReference type="EMBL" id="CAG8802468.1"/>
    </source>
</evidence>
<feature type="non-terminal residue" evidence="1">
    <location>
        <position position="40"/>
    </location>
</feature>
<comment type="caution">
    <text evidence="1">The sequence shown here is derived from an EMBL/GenBank/DDBJ whole genome shotgun (WGS) entry which is preliminary data.</text>
</comment>
<dbReference type="AlphaFoldDB" id="A0A9N9K0P5"/>
<feature type="non-terminal residue" evidence="1">
    <location>
        <position position="1"/>
    </location>
</feature>
<protein>
    <submittedName>
        <fullName evidence="1">28317_t:CDS:1</fullName>
    </submittedName>
</protein>
<evidence type="ECO:0000313" key="2">
    <source>
        <dbReference type="Proteomes" id="UP000789405"/>
    </source>
</evidence>
<proteinExistence type="predicted"/>
<dbReference type="EMBL" id="CAJVPY010036951">
    <property type="protein sequence ID" value="CAG8802468.1"/>
    <property type="molecule type" value="Genomic_DNA"/>
</dbReference>
<name>A0A9N9K0P5_9GLOM</name>
<reference evidence="1" key="1">
    <citation type="submission" date="2021-06" db="EMBL/GenBank/DDBJ databases">
        <authorList>
            <person name="Kallberg Y."/>
            <person name="Tangrot J."/>
            <person name="Rosling A."/>
        </authorList>
    </citation>
    <scope>NUCLEOTIDE SEQUENCE</scope>
    <source>
        <strain evidence="1">MA453B</strain>
    </source>
</reference>
<gene>
    <name evidence="1" type="ORF">DERYTH_LOCUS23684</name>
</gene>